<evidence type="ECO:0000313" key="4">
    <source>
        <dbReference type="EMBL" id="MFK4750936.1"/>
    </source>
</evidence>
<dbReference type="EMBL" id="JBBKTX010000001">
    <property type="protein sequence ID" value="MFK4750936.1"/>
    <property type="molecule type" value="Genomic_DNA"/>
</dbReference>
<dbReference type="Gene3D" id="3.40.30.10">
    <property type="entry name" value="Glutaredoxin"/>
    <property type="match status" value="1"/>
</dbReference>
<feature type="chain" id="PRO_5044985807" description="Thiol:disulfide interchange protein" evidence="1">
    <location>
        <begin position="22"/>
        <end position="295"/>
    </location>
</feature>
<comment type="caution">
    <text evidence="4">The sequence shown here is derived from an EMBL/GenBank/DDBJ whole genome shotgun (WGS) entry which is preliminary data.</text>
</comment>
<dbReference type="InterPro" id="IPR036249">
    <property type="entry name" value="Thioredoxin-like_sf"/>
</dbReference>
<evidence type="ECO:0000256" key="1">
    <source>
        <dbReference type="RuleBase" id="RU364038"/>
    </source>
</evidence>
<comment type="function">
    <text evidence="1">Required for disulfide bond formation in some periplasmic proteins. Acts by transferring its disulfide bond to other proteins and is reduced in the process.</text>
</comment>
<evidence type="ECO:0000256" key="2">
    <source>
        <dbReference type="SAM" id="Coils"/>
    </source>
</evidence>
<dbReference type="PROSITE" id="PS51257">
    <property type="entry name" value="PROKAR_LIPOPROTEIN"/>
    <property type="match status" value="1"/>
</dbReference>
<name>A0ABW8NDE9_9GAMM</name>
<gene>
    <name evidence="4" type="ORF">WG929_00800</name>
</gene>
<dbReference type="PANTHER" id="PTHR35272:SF3">
    <property type="entry name" value="THIOL:DISULFIDE INTERCHANGE PROTEIN DSBC"/>
    <property type="match status" value="1"/>
</dbReference>
<accession>A0ABW8NDE9</accession>
<feature type="coiled-coil region" evidence="2">
    <location>
        <begin position="200"/>
        <end position="227"/>
    </location>
</feature>
<dbReference type="InterPro" id="IPR051470">
    <property type="entry name" value="Thiol:disulfide_interchange"/>
</dbReference>
<evidence type="ECO:0000259" key="3">
    <source>
        <dbReference type="Pfam" id="PF13098"/>
    </source>
</evidence>
<dbReference type="PANTHER" id="PTHR35272">
    <property type="entry name" value="THIOL:DISULFIDE INTERCHANGE PROTEIN DSBC-RELATED"/>
    <property type="match status" value="1"/>
</dbReference>
<dbReference type="InterPro" id="IPR033954">
    <property type="entry name" value="DiS-bond_Isoase_DsbC/G"/>
</dbReference>
<feature type="domain" description="Thioredoxin-like fold" evidence="3">
    <location>
        <begin position="130"/>
        <end position="291"/>
    </location>
</feature>
<dbReference type="Proteomes" id="UP001620597">
    <property type="component" value="Unassembled WGS sequence"/>
</dbReference>
<protein>
    <recommendedName>
        <fullName evidence="1">Thiol:disulfide interchange protein</fullName>
    </recommendedName>
</protein>
<feature type="signal peptide" evidence="1">
    <location>
        <begin position="1"/>
        <end position="21"/>
    </location>
</feature>
<dbReference type="Pfam" id="PF13098">
    <property type="entry name" value="Thioredoxin_2"/>
    <property type="match status" value="1"/>
</dbReference>
<keyword evidence="1" id="KW-0732">Signal</keyword>
<reference evidence="4 5" key="1">
    <citation type="submission" date="2024-03" db="EMBL/GenBank/DDBJ databases">
        <title>High-quality draft genome sequence of Oceanobacter sp. wDCs-4.</title>
        <authorList>
            <person name="Dong C."/>
        </authorList>
    </citation>
    <scope>NUCLEOTIDE SEQUENCE [LARGE SCALE GENOMIC DNA]</scope>
    <source>
        <strain evidence="5">wDCs-4</strain>
    </source>
</reference>
<dbReference type="InterPro" id="IPR012336">
    <property type="entry name" value="Thioredoxin-like_fold"/>
</dbReference>
<proteinExistence type="inferred from homology"/>
<keyword evidence="1" id="KW-0574">Periplasm</keyword>
<evidence type="ECO:0000313" key="5">
    <source>
        <dbReference type="Proteomes" id="UP001620597"/>
    </source>
</evidence>
<keyword evidence="2" id="KW-0175">Coiled coil</keyword>
<dbReference type="SUPFAM" id="SSF52833">
    <property type="entry name" value="Thioredoxin-like"/>
    <property type="match status" value="1"/>
</dbReference>
<dbReference type="CDD" id="cd03020">
    <property type="entry name" value="DsbA_DsbC_DsbG"/>
    <property type="match status" value="1"/>
</dbReference>
<organism evidence="4 5">
    <name type="scientific">Oceanobacter antarcticus</name>
    <dbReference type="NCBI Taxonomy" id="3133425"/>
    <lineage>
        <taxon>Bacteria</taxon>
        <taxon>Pseudomonadati</taxon>
        <taxon>Pseudomonadota</taxon>
        <taxon>Gammaproteobacteria</taxon>
        <taxon>Oceanospirillales</taxon>
        <taxon>Oceanospirillaceae</taxon>
        <taxon>Oceanobacter</taxon>
    </lineage>
</organism>
<comment type="subcellular location">
    <subcellularLocation>
        <location evidence="1">Periplasm</location>
    </subcellularLocation>
</comment>
<keyword evidence="1" id="KW-0676">Redox-active center</keyword>
<keyword evidence="5" id="KW-1185">Reference proteome</keyword>
<comment type="similarity">
    <text evidence="1">Belongs to the thioredoxin family. DsbC subfamily.</text>
</comment>
<dbReference type="RefSeq" id="WP_416204477.1">
    <property type="nucleotide sequence ID" value="NZ_JBBKTX010000001.1"/>
</dbReference>
<sequence>MKKLLLALLVVGLAACNDSDAGNSDTAATQNQAASSDNRTLAESRLQQVYGPHVSVEAATLIANGQILEVILEGGPAIYMTPDASHLIYRDELIAIDGPQAVNITQQRMNPRRAESLAAVVDSDTVLFPAKGEQKALINVFTDIDCGYCQKLHQEIPRINELGITVRYLAYPRSGIQDPQTGRPTQSFQKINYVWCQDDRKTAMSEMKNTQRELNSLSRQLRAGDAAVQTRVNELQNTLVSNMKAGAACQEPIAVQYQLGQKLGVNGTPAIIVDDGRLFPGYMPAEELARELGVL</sequence>